<dbReference type="Pfam" id="PF13855">
    <property type="entry name" value="LRR_8"/>
    <property type="match status" value="1"/>
</dbReference>
<dbReference type="OrthoDB" id="25872at2759"/>
<dbReference type="EMBL" id="CAJNOC010003868">
    <property type="protein sequence ID" value="CAF1001076.1"/>
    <property type="molecule type" value="Genomic_DNA"/>
</dbReference>
<dbReference type="Proteomes" id="UP000663879">
    <property type="component" value="Unassembled WGS sequence"/>
</dbReference>
<accession>A0A814GUM9</accession>
<evidence type="ECO:0000256" key="4">
    <source>
        <dbReference type="SAM" id="SignalP"/>
    </source>
</evidence>
<keyword evidence="6" id="KW-1185">Reference proteome</keyword>
<keyword evidence="1" id="KW-0433">Leucine-rich repeat</keyword>
<dbReference type="SMART" id="SM00369">
    <property type="entry name" value="LRR_TYP"/>
    <property type="match status" value="5"/>
</dbReference>
<gene>
    <name evidence="5" type="ORF">OXX778_LOCUS16408</name>
</gene>
<evidence type="ECO:0000256" key="2">
    <source>
        <dbReference type="ARBA" id="ARBA00022729"/>
    </source>
</evidence>
<keyword evidence="3" id="KW-0677">Repeat</keyword>
<dbReference type="InterPro" id="IPR050328">
    <property type="entry name" value="Dev_Immune_Receptor"/>
</dbReference>
<feature type="chain" id="PRO_5032367929" description="Insulin-like growth factor-binding complex acid labile subunit" evidence="4">
    <location>
        <begin position="20"/>
        <end position="508"/>
    </location>
</feature>
<proteinExistence type="predicted"/>
<dbReference type="SUPFAM" id="SSF52058">
    <property type="entry name" value="L domain-like"/>
    <property type="match status" value="1"/>
</dbReference>
<comment type="caution">
    <text evidence="5">The sequence shown here is derived from an EMBL/GenBank/DDBJ whole genome shotgun (WGS) entry which is preliminary data.</text>
</comment>
<dbReference type="PANTHER" id="PTHR24373:SF370">
    <property type="entry name" value="FISH-LIPS, ISOFORM E"/>
    <property type="match status" value="1"/>
</dbReference>
<dbReference type="GO" id="GO:0031012">
    <property type="term" value="C:extracellular matrix"/>
    <property type="evidence" value="ECO:0007669"/>
    <property type="project" value="TreeGrafter"/>
</dbReference>
<dbReference type="PANTHER" id="PTHR24373">
    <property type="entry name" value="SLIT RELATED LEUCINE-RICH REPEAT NEURONAL PROTEIN"/>
    <property type="match status" value="1"/>
</dbReference>
<dbReference type="InterPro" id="IPR032675">
    <property type="entry name" value="LRR_dom_sf"/>
</dbReference>
<evidence type="ECO:0000313" key="6">
    <source>
        <dbReference type="Proteomes" id="UP000663879"/>
    </source>
</evidence>
<dbReference type="InterPro" id="IPR003591">
    <property type="entry name" value="Leu-rich_rpt_typical-subtyp"/>
</dbReference>
<name>A0A814GUM9_9BILA</name>
<evidence type="ECO:0008006" key="7">
    <source>
        <dbReference type="Google" id="ProtNLM"/>
    </source>
</evidence>
<dbReference type="GO" id="GO:0005615">
    <property type="term" value="C:extracellular space"/>
    <property type="evidence" value="ECO:0007669"/>
    <property type="project" value="TreeGrafter"/>
</dbReference>
<dbReference type="PROSITE" id="PS51450">
    <property type="entry name" value="LRR"/>
    <property type="match status" value="2"/>
</dbReference>
<feature type="signal peptide" evidence="4">
    <location>
        <begin position="1"/>
        <end position="19"/>
    </location>
</feature>
<reference evidence="5" key="1">
    <citation type="submission" date="2021-02" db="EMBL/GenBank/DDBJ databases">
        <authorList>
            <person name="Nowell W R."/>
        </authorList>
    </citation>
    <scope>NUCLEOTIDE SEQUENCE</scope>
    <source>
        <strain evidence="5">Ploen Becks lab</strain>
    </source>
</reference>
<dbReference type="InterPro" id="IPR001611">
    <property type="entry name" value="Leu-rich_rpt"/>
</dbReference>
<sequence>MIISSFLLIILNLIKIIKLQDLIIELKCLESKCLCELIDNSTFNIQCNNQLLKFDNPLNKILSYDHQINKFLFNNSQFLNSQIPNGFFEHLRINELIINNSRINSILNKSFIGLFQINKIIFNGLNLSHFESESFLGLNISDLDLVNCNIDDKFMQENSHALKNLKTLDHFTLTHNKITYLDHKWFSNLKITSLFNLSHNYIRKIDIDTFKSMTNLQRLNLKFNNFTKCFDQLPLLHLKTSLTRLILSHNKLTCIPVFDRFIRMKILDLSNNQIETLDYNVFQNLINLSVLNLNSNKLRFICSDCFNKNLLYLKLENNYLSRVPNVRHLSSLILLSLKNQNEKLKLINNYQFDRVNSVLNLKVDLDSNDLVYFESKSFCSKLNSYLDNVTFSFKTFINMINLNKCLFSELTHGSNDVVRVFVNDEIKEQKGDNNFCTCNFKNYLELNKIILYGIKCYDELVCDRNETIYENLCSKQEEDFNCENEAVKFDFTFKKIFIFVCIYLLCFK</sequence>
<organism evidence="5 6">
    <name type="scientific">Brachionus calyciflorus</name>
    <dbReference type="NCBI Taxonomy" id="104777"/>
    <lineage>
        <taxon>Eukaryota</taxon>
        <taxon>Metazoa</taxon>
        <taxon>Spiralia</taxon>
        <taxon>Gnathifera</taxon>
        <taxon>Rotifera</taxon>
        <taxon>Eurotatoria</taxon>
        <taxon>Monogononta</taxon>
        <taxon>Pseudotrocha</taxon>
        <taxon>Ploima</taxon>
        <taxon>Brachionidae</taxon>
        <taxon>Brachionus</taxon>
    </lineage>
</organism>
<protein>
    <recommendedName>
        <fullName evidence="7">Insulin-like growth factor-binding complex acid labile subunit</fullName>
    </recommendedName>
</protein>
<keyword evidence="2 4" id="KW-0732">Signal</keyword>
<dbReference type="Gene3D" id="3.80.10.10">
    <property type="entry name" value="Ribonuclease Inhibitor"/>
    <property type="match status" value="2"/>
</dbReference>
<dbReference type="AlphaFoldDB" id="A0A814GUM9"/>
<evidence type="ECO:0000256" key="3">
    <source>
        <dbReference type="ARBA" id="ARBA00022737"/>
    </source>
</evidence>
<evidence type="ECO:0000313" key="5">
    <source>
        <dbReference type="EMBL" id="CAF1001076.1"/>
    </source>
</evidence>
<evidence type="ECO:0000256" key="1">
    <source>
        <dbReference type="ARBA" id="ARBA00022614"/>
    </source>
</evidence>